<dbReference type="GO" id="GO:0043456">
    <property type="term" value="P:regulation of pentose-phosphate shunt"/>
    <property type="evidence" value="ECO:0007669"/>
    <property type="project" value="TreeGrafter"/>
</dbReference>
<organism evidence="2 3">
    <name type="scientific">Paramecium primaurelia</name>
    <dbReference type="NCBI Taxonomy" id="5886"/>
    <lineage>
        <taxon>Eukaryota</taxon>
        <taxon>Sar</taxon>
        <taxon>Alveolata</taxon>
        <taxon>Ciliophora</taxon>
        <taxon>Intramacronucleata</taxon>
        <taxon>Oligohymenophorea</taxon>
        <taxon>Peniculida</taxon>
        <taxon>Parameciidae</taxon>
        <taxon>Paramecium</taxon>
    </lineage>
</organism>
<sequence length="233" mass="27568">MINLYVFRHGQSIYQCLRVISGLHEFGLSALGKYQTYNLASRTDVDFEIAYISDTKRTIETFEMLKLAGKMPSEENCIFTPLIREKCQGDFIMQEFKAFPDDPNKRNFTPKNGESWEDVQVRVSKTFDFLVRRYLYLQKEAKQDDDELVKALFQQSEHIESKKNNIILVTHYGFIKEIVQYLKKADQLQLEQPYFAQNATLFTLQLFLKENESWQAKIISLNSYTRQYRPFMD</sequence>
<name>A0A8S1KGE8_PARPR</name>
<dbReference type="CDD" id="cd07067">
    <property type="entry name" value="HP_PGM_like"/>
    <property type="match status" value="1"/>
</dbReference>
<dbReference type="AlphaFoldDB" id="A0A8S1KGE8"/>
<evidence type="ECO:0000313" key="3">
    <source>
        <dbReference type="Proteomes" id="UP000688137"/>
    </source>
</evidence>
<dbReference type="GO" id="GO:0005829">
    <property type="term" value="C:cytosol"/>
    <property type="evidence" value="ECO:0007669"/>
    <property type="project" value="TreeGrafter"/>
</dbReference>
<keyword evidence="1" id="KW-0378">Hydrolase</keyword>
<keyword evidence="3" id="KW-1185">Reference proteome</keyword>
<gene>
    <name evidence="2" type="ORF">PPRIM_AZ9-3.1.T0200100</name>
</gene>
<dbReference type="InterPro" id="IPR051695">
    <property type="entry name" value="Phosphoglycerate_Mutase"/>
</dbReference>
<dbReference type="Pfam" id="PF00300">
    <property type="entry name" value="His_Phos_1"/>
    <property type="match status" value="1"/>
</dbReference>
<dbReference type="GO" id="GO:0004331">
    <property type="term" value="F:fructose-2,6-bisphosphate 2-phosphatase activity"/>
    <property type="evidence" value="ECO:0007669"/>
    <property type="project" value="TreeGrafter"/>
</dbReference>
<dbReference type="OMA" id="TIETFEM"/>
<evidence type="ECO:0000313" key="2">
    <source>
        <dbReference type="EMBL" id="CAD8052985.1"/>
    </source>
</evidence>
<evidence type="ECO:0000256" key="1">
    <source>
        <dbReference type="ARBA" id="ARBA00022801"/>
    </source>
</evidence>
<accession>A0A8S1KGE8</accession>
<dbReference type="SMART" id="SM00855">
    <property type="entry name" value="PGAM"/>
    <property type="match status" value="1"/>
</dbReference>
<dbReference type="GO" id="GO:0045820">
    <property type="term" value="P:negative regulation of glycolytic process"/>
    <property type="evidence" value="ECO:0007669"/>
    <property type="project" value="TreeGrafter"/>
</dbReference>
<dbReference type="InterPro" id="IPR013078">
    <property type="entry name" value="His_Pase_superF_clade-1"/>
</dbReference>
<proteinExistence type="predicted"/>
<protein>
    <recommendedName>
        <fullName evidence="4">Phosphoglycerate mutase</fullName>
    </recommendedName>
</protein>
<evidence type="ECO:0008006" key="4">
    <source>
        <dbReference type="Google" id="ProtNLM"/>
    </source>
</evidence>
<comment type="caution">
    <text evidence="2">The sequence shown here is derived from an EMBL/GenBank/DDBJ whole genome shotgun (WGS) entry which is preliminary data.</text>
</comment>
<reference evidence="2" key="1">
    <citation type="submission" date="2021-01" db="EMBL/GenBank/DDBJ databases">
        <authorList>
            <consortium name="Genoscope - CEA"/>
            <person name="William W."/>
        </authorList>
    </citation>
    <scope>NUCLEOTIDE SEQUENCE</scope>
</reference>
<dbReference type="PANTHER" id="PTHR46517">
    <property type="entry name" value="FRUCTOSE-2,6-BISPHOSPHATASE TIGAR"/>
    <property type="match status" value="1"/>
</dbReference>
<dbReference type="Proteomes" id="UP000688137">
    <property type="component" value="Unassembled WGS sequence"/>
</dbReference>
<dbReference type="EMBL" id="CAJJDM010000017">
    <property type="protein sequence ID" value="CAD8052985.1"/>
    <property type="molecule type" value="Genomic_DNA"/>
</dbReference>
<dbReference type="PANTHER" id="PTHR46517:SF1">
    <property type="entry name" value="FRUCTOSE-2,6-BISPHOSPHATASE TIGAR"/>
    <property type="match status" value="1"/>
</dbReference>